<dbReference type="AlphaFoldDB" id="A0A9N9MS47"/>
<evidence type="ECO:0000256" key="2">
    <source>
        <dbReference type="ARBA" id="ARBA00022676"/>
    </source>
</evidence>
<accession>A0A9N9MS47</accession>
<feature type="signal peptide" evidence="5">
    <location>
        <begin position="1"/>
        <end position="21"/>
    </location>
</feature>
<dbReference type="SUPFAM" id="SSF53756">
    <property type="entry name" value="UDP-Glycosyltransferase/glycogen phosphorylase"/>
    <property type="match status" value="1"/>
</dbReference>
<protein>
    <recommendedName>
        <fullName evidence="8">UDP-glucuronosyltransferase</fullName>
    </recommendedName>
</protein>
<keyword evidence="4" id="KW-1133">Transmembrane helix</keyword>
<dbReference type="Proteomes" id="UP001152799">
    <property type="component" value="Chromosome 5"/>
</dbReference>
<evidence type="ECO:0000256" key="1">
    <source>
        <dbReference type="ARBA" id="ARBA00009995"/>
    </source>
</evidence>
<dbReference type="InterPro" id="IPR050271">
    <property type="entry name" value="UDP-glycosyltransferase"/>
</dbReference>
<sequence length="530" mass="60692">MSRLFLFLLFGCAEFGQHVESARILGVFPVAGKSVNILYNKLMTGLADAGHDVTVISAFENKRKIKNGSLTDVILTGFEEKYDVLLASMDMYNTPIQSPIWASHYMQKVFLHINNNTFWHPNVRKFLKEKNEFDLVISEYFWNDALSEFAAIYNCPLVIFTSMGGVNPWLGQMVGNPMPISYVPHFHANKDAFRDMGFFPRLHNFFYYLYDPIHNYFVGWPDHNELIREALKDIPEIAKNVQDVAELYYNPSLILLGSHSSIRQAVPVAPNVVEIGGFHIEPPKKLPKDLQDFLDGATDGVIYFSMGSHLESKSFSEEKKKIFLEVFRKTKLKVLWKFEDDLLPGKSDNVLIKKWLPQMDILAHPNVKLFLSHGGYASTLETVYNGKPSLMVPVLIDQLGNAQEATHQGYALTIPYNDENFSEATLSSMINEMVTNPKYAERAKSISEVFHDRPMKPLDTAIYWIEYVIRHKGADHLKLAGRLLPWYKFYMVDVLVFLISVIFIVIYLPIRLVKGLFTPKKSSKTKVKRN</sequence>
<gene>
    <name evidence="6" type="ORF">CEUTPL_LOCUS9377</name>
</gene>
<dbReference type="InterPro" id="IPR002213">
    <property type="entry name" value="UDP_glucos_trans"/>
</dbReference>
<dbReference type="Pfam" id="PF00201">
    <property type="entry name" value="UDPGT"/>
    <property type="match status" value="1"/>
</dbReference>
<keyword evidence="2" id="KW-0328">Glycosyltransferase</keyword>
<dbReference type="PANTHER" id="PTHR48043">
    <property type="entry name" value="EG:EG0003.4 PROTEIN-RELATED"/>
    <property type="match status" value="1"/>
</dbReference>
<comment type="similarity">
    <text evidence="1">Belongs to the UDP-glycosyltransferase family.</text>
</comment>
<feature type="transmembrane region" description="Helical" evidence="4">
    <location>
        <begin position="489"/>
        <end position="510"/>
    </location>
</feature>
<keyword evidence="3" id="KW-0808">Transferase</keyword>
<keyword evidence="4" id="KW-0472">Membrane</keyword>
<organism evidence="6 7">
    <name type="scientific">Ceutorhynchus assimilis</name>
    <name type="common">cabbage seed weevil</name>
    <dbReference type="NCBI Taxonomy" id="467358"/>
    <lineage>
        <taxon>Eukaryota</taxon>
        <taxon>Metazoa</taxon>
        <taxon>Ecdysozoa</taxon>
        <taxon>Arthropoda</taxon>
        <taxon>Hexapoda</taxon>
        <taxon>Insecta</taxon>
        <taxon>Pterygota</taxon>
        <taxon>Neoptera</taxon>
        <taxon>Endopterygota</taxon>
        <taxon>Coleoptera</taxon>
        <taxon>Polyphaga</taxon>
        <taxon>Cucujiformia</taxon>
        <taxon>Curculionidae</taxon>
        <taxon>Ceutorhynchinae</taxon>
        <taxon>Ceutorhynchus</taxon>
    </lineage>
</organism>
<dbReference type="GO" id="GO:0008194">
    <property type="term" value="F:UDP-glycosyltransferase activity"/>
    <property type="evidence" value="ECO:0007669"/>
    <property type="project" value="InterPro"/>
</dbReference>
<dbReference type="CDD" id="cd03784">
    <property type="entry name" value="GT1_Gtf-like"/>
    <property type="match status" value="1"/>
</dbReference>
<dbReference type="OrthoDB" id="5835829at2759"/>
<dbReference type="FunFam" id="3.40.50.2000:FF:000050">
    <property type="entry name" value="UDP-glucuronosyltransferase"/>
    <property type="match status" value="1"/>
</dbReference>
<keyword evidence="5" id="KW-0732">Signal</keyword>
<dbReference type="Gene3D" id="3.40.50.2000">
    <property type="entry name" value="Glycogen Phosphorylase B"/>
    <property type="match status" value="1"/>
</dbReference>
<dbReference type="PANTHER" id="PTHR48043:SF159">
    <property type="entry name" value="EG:EG0003.4 PROTEIN-RELATED"/>
    <property type="match status" value="1"/>
</dbReference>
<evidence type="ECO:0000256" key="5">
    <source>
        <dbReference type="SAM" id="SignalP"/>
    </source>
</evidence>
<name>A0A9N9MS47_9CUCU</name>
<proteinExistence type="inferred from homology"/>
<reference evidence="6" key="1">
    <citation type="submission" date="2022-01" db="EMBL/GenBank/DDBJ databases">
        <authorList>
            <person name="King R."/>
        </authorList>
    </citation>
    <scope>NUCLEOTIDE SEQUENCE</scope>
</reference>
<keyword evidence="7" id="KW-1185">Reference proteome</keyword>
<evidence type="ECO:0000256" key="4">
    <source>
        <dbReference type="SAM" id="Phobius"/>
    </source>
</evidence>
<evidence type="ECO:0008006" key="8">
    <source>
        <dbReference type="Google" id="ProtNLM"/>
    </source>
</evidence>
<dbReference type="EMBL" id="OU892281">
    <property type="protein sequence ID" value="CAG9768856.1"/>
    <property type="molecule type" value="Genomic_DNA"/>
</dbReference>
<feature type="chain" id="PRO_5040373632" description="UDP-glucuronosyltransferase" evidence="5">
    <location>
        <begin position="22"/>
        <end position="530"/>
    </location>
</feature>
<evidence type="ECO:0000313" key="7">
    <source>
        <dbReference type="Proteomes" id="UP001152799"/>
    </source>
</evidence>
<evidence type="ECO:0000313" key="6">
    <source>
        <dbReference type="EMBL" id="CAG9768856.1"/>
    </source>
</evidence>
<keyword evidence="4" id="KW-0812">Transmembrane</keyword>
<evidence type="ECO:0000256" key="3">
    <source>
        <dbReference type="ARBA" id="ARBA00022679"/>
    </source>
</evidence>